<accession>A0A3M7SUL5</accession>
<comment type="caution">
    <text evidence="2">The sequence shown here is derived from an EMBL/GenBank/DDBJ whole genome shotgun (WGS) entry which is preliminary data.</text>
</comment>
<dbReference type="InterPro" id="IPR036691">
    <property type="entry name" value="Endo/exonu/phosph_ase_sf"/>
</dbReference>
<feature type="non-terminal residue" evidence="2">
    <location>
        <position position="469"/>
    </location>
</feature>
<dbReference type="OrthoDB" id="10027367at2759"/>
<gene>
    <name evidence="2" type="ORF">BpHYR1_023542</name>
</gene>
<dbReference type="AlphaFoldDB" id="A0A3M7SUL5"/>
<reference evidence="2 3" key="1">
    <citation type="journal article" date="2018" name="Sci. Rep.">
        <title>Genomic signatures of local adaptation to the degree of environmental predictability in rotifers.</title>
        <authorList>
            <person name="Franch-Gras L."/>
            <person name="Hahn C."/>
            <person name="Garcia-Roger E.M."/>
            <person name="Carmona M.J."/>
            <person name="Serra M."/>
            <person name="Gomez A."/>
        </authorList>
    </citation>
    <scope>NUCLEOTIDE SEQUENCE [LARGE SCALE GENOMIC DNA]</scope>
    <source>
        <strain evidence="2">HYR1</strain>
    </source>
</reference>
<evidence type="ECO:0000313" key="3">
    <source>
        <dbReference type="Proteomes" id="UP000276133"/>
    </source>
</evidence>
<dbReference type="STRING" id="10195.A0A3M7SUL5"/>
<dbReference type="SUPFAM" id="SSF56219">
    <property type="entry name" value="DNase I-like"/>
    <property type="match status" value="1"/>
</dbReference>
<keyword evidence="3" id="KW-1185">Reference proteome</keyword>
<dbReference type="EMBL" id="REGN01000746">
    <property type="protein sequence ID" value="RNA39504.1"/>
    <property type="molecule type" value="Genomic_DNA"/>
</dbReference>
<dbReference type="InterPro" id="IPR005135">
    <property type="entry name" value="Endo/exonuclease/phosphatase"/>
</dbReference>
<evidence type="ECO:0000259" key="1">
    <source>
        <dbReference type="Pfam" id="PF03372"/>
    </source>
</evidence>
<dbReference type="PANTHER" id="PTHR33395">
    <property type="entry name" value="TRANSCRIPTASE, PUTATIVE-RELATED-RELATED"/>
    <property type="match status" value="1"/>
</dbReference>
<dbReference type="GO" id="GO:0003964">
    <property type="term" value="F:RNA-directed DNA polymerase activity"/>
    <property type="evidence" value="ECO:0007669"/>
    <property type="project" value="UniProtKB-KW"/>
</dbReference>
<feature type="domain" description="Endonuclease/exonuclease/phosphatase" evidence="1">
    <location>
        <begin position="82"/>
        <end position="306"/>
    </location>
</feature>
<dbReference type="Proteomes" id="UP000276133">
    <property type="component" value="Unassembled WGS sequence"/>
</dbReference>
<keyword evidence="2" id="KW-0548">Nucleotidyltransferase</keyword>
<keyword evidence="2" id="KW-0808">Transferase</keyword>
<organism evidence="2 3">
    <name type="scientific">Brachionus plicatilis</name>
    <name type="common">Marine rotifer</name>
    <name type="synonym">Brachionus muelleri</name>
    <dbReference type="NCBI Taxonomy" id="10195"/>
    <lineage>
        <taxon>Eukaryota</taxon>
        <taxon>Metazoa</taxon>
        <taxon>Spiralia</taxon>
        <taxon>Gnathifera</taxon>
        <taxon>Rotifera</taxon>
        <taxon>Eurotatoria</taxon>
        <taxon>Monogononta</taxon>
        <taxon>Pseudotrocha</taxon>
        <taxon>Ploima</taxon>
        <taxon>Brachionidae</taxon>
        <taxon>Brachionus</taxon>
    </lineage>
</organism>
<dbReference type="Pfam" id="PF03372">
    <property type="entry name" value="Exo_endo_phos"/>
    <property type="match status" value="1"/>
</dbReference>
<proteinExistence type="predicted"/>
<dbReference type="GO" id="GO:0061343">
    <property type="term" value="P:cell adhesion involved in heart morphogenesis"/>
    <property type="evidence" value="ECO:0007669"/>
    <property type="project" value="TreeGrafter"/>
</dbReference>
<dbReference type="PANTHER" id="PTHR33395:SF22">
    <property type="entry name" value="REVERSE TRANSCRIPTASE DOMAIN-CONTAINING PROTEIN"/>
    <property type="match status" value="1"/>
</dbReference>
<protein>
    <submittedName>
        <fullName evidence="2">RNA-directed DNA polymerase from mobile element jockey-like</fullName>
    </submittedName>
</protein>
<keyword evidence="2" id="KW-0695">RNA-directed DNA polymerase</keyword>
<dbReference type="GO" id="GO:0007508">
    <property type="term" value="P:larval heart development"/>
    <property type="evidence" value="ECO:0007669"/>
    <property type="project" value="TreeGrafter"/>
</dbReference>
<name>A0A3M7SUL5_BRAPC</name>
<dbReference type="GO" id="GO:0031012">
    <property type="term" value="C:extracellular matrix"/>
    <property type="evidence" value="ECO:0007669"/>
    <property type="project" value="TreeGrafter"/>
</dbReference>
<evidence type="ECO:0000313" key="2">
    <source>
        <dbReference type="EMBL" id="RNA39504.1"/>
    </source>
</evidence>
<sequence length="469" mass="53329">MSANNIGAQNDHSKLAINYLCYFHYSCSGGIAVGESSMDRPNPVYSKISLSSRSRLSNNNYPSSLINQSIPYLTSTTALPHNVNSELKCIYTNATSLRCNIKRADLELRAKEVDVIFVTETWFKDTSTVSFDFFKHFRRDRGSQGGGVIIYVKDSLLSSEISDSILRRTLVPLTGNVEQVWCEISRHQDEKKVLIGCIYRPPLNARTLEDKVKYTDNAAAINRSIAVAARAVENGLYSGLCVTGDFNFPDIKWTDDFVMNQGKDNGLSGKFLDTLENFSLHQAVRNPTFFPANSNPVNILDLVIGDRPERIDIHMIGAPLGKARQAHAVVEFVLHLNSSKTSEYGSTRFNYTKGKYSELRMALSLINWEVELDTHNINEAYDRFIQIYNCLCSKHIPKSRNTVRNFKLPWMTSELVKLNNKRKRLFVHNSRTNWSSASNVRIYRRTLKKMTYKIKAAIISFERRIAFSK</sequence>
<dbReference type="Gene3D" id="3.60.10.10">
    <property type="entry name" value="Endonuclease/exonuclease/phosphatase"/>
    <property type="match status" value="1"/>
</dbReference>